<gene>
    <name evidence="4" type="ORF">Acr_24g0016200</name>
</gene>
<dbReference type="GO" id="GO:0046872">
    <property type="term" value="F:metal ion binding"/>
    <property type="evidence" value="ECO:0007669"/>
    <property type="project" value="UniProtKB-KW"/>
</dbReference>
<dbReference type="InterPro" id="IPR026992">
    <property type="entry name" value="DIOX_N"/>
</dbReference>
<evidence type="ECO:0000313" key="4">
    <source>
        <dbReference type="EMBL" id="GFZ15430.1"/>
    </source>
</evidence>
<dbReference type="OrthoDB" id="288590at2759"/>
<proteinExistence type="predicted"/>
<evidence type="ECO:0000259" key="3">
    <source>
        <dbReference type="Pfam" id="PF14226"/>
    </source>
</evidence>
<sequence>MTVMVQQLLIHGISEAIEEMKKEIGEFFKLSLEAKMTCAQLPNNIEGYGQAFVVSEDQNLDWGDMLFLLPMLISQRNMRFWPTAPTAFRLLRLMAKNLQIDPDALSSLFEDCIQGIRMNHYPPCEHASKAMGLHRILIKKSHNLIINNAS</sequence>
<name>A0A7J0GX57_9ERIC</name>
<dbReference type="InterPro" id="IPR050295">
    <property type="entry name" value="Plant_2OG-oxidoreductases"/>
</dbReference>
<dbReference type="Pfam" id="PF14226">
    <property type="entry name" value="DIOX_N"/>
    <property type="match status" value="1"/>
</dbReference>
<reference evidence="4 5" key="1">
    <citation type="submission" date="2019-07" db="EMBL/GenBank/DDBJ databases">
        <title>De Novo Assembly of kiwifruit Actinidia rufa.</title>
        <authorList>
            <person name="Sugita-Konishi S."/>
            <person name="Sato K."/>
            <person name="Mori E."/>
            <person name="Abe Y."/>
            <person name="Kisaki G."/>
            <person name="Hamano K."/>
            <person name="Suezawa K."/>
            <person name="Otani M."/>
            <person name="Fukuda T."/>
            <person name="Manabe T."/>
            <person name="Gomi K."/>
            <person name="Tabuchi M."/>
            <person name="Akimitsu K."/>
            <person name="Kataoka I."/>
        </authorList>
    </citation>
    <scope>NUCLEOTIDE SEQUENCE [LARGE SCALE GENOMIC DNA]</scope>
    <source>
        <strain evidence="5">cv. Fuchu</strain>
    </source>
</reference>
<dbReference type="Proteomes" id="UP000585474">
    <property type="component" value="Unassembled WGS sequence"/>
</dbReference>
<dbReference type="AlphaFoldDB" id="A0A7J0GX57"/>
<dbReference type="SUPFAM" id="SSF51197">
    <property type="entry name" value="Clavaminate synthase-like"/>
    <property type="match status" value="1"/>
</dbReference>
<dbReference type="EMBL" id="BJWL01000024">
    <property type="protein sequence ID" value="GFZ15430.1"/>
    <property type="molecule type" value="Genomic_DNA"/>
</dbReference>
<evidence type="ECO:0000256" key="2">
    <source>
        <dbReference type="ARBA" id="ARBA00023004"/>
    </source>
</evidence>
<dbReference type="Gene3D" id="2.60.120.330">
    <property type="entry name" value="B-lactam Antibiotic, Isopenicillin N Synthase, Chain"/>
    <property type="match status" value="1"/>
</dbReference>
<dbReference type="InterPro" id="IPR027443">
    <property type="entry name" value="IPNS-like_sf"/>
</dbReference>
<organism evidence="4 5">
    <name type="scientific">Actinidia rufa</name>
    <dbReference type="NCBI Taxonomy" id="165716"/>
    <lineage>
        <taxon>Eukaryota</taxon>
        <taxon>Viridiplantae</taxon>
        <taxon>Streptophyta</taxon>
        <taxon>Embryophyta</taxon>
        <taxon>Tracheophyta</taxon>
        <taxon>Spermatophyta</taxon>
        <taxon>Magnoliopsida</taxon>
        <taxon>eudicotyledons</taxon>
        <taxon>Gunneridae</taxon>
        <taxon>Pentapetalae</taxon>
        <taxon>asterids</taxon>
        <taxon>Ericales</taxon>
        <taxon>Actinidiaceae</taxon>
        <taxon>Actinidia</taxon>
    </lineage>
</organism>
<evidence type="ECO:0000256" key="1">
    <source>
        <dbReference type="ARBA" id="ARBA00022723"/>
    </source>
</evidence>
<accession>A0A7J0GX57</accession>
<evidence type="ECO:0000313" key="5">
    <source>
        <dbReference type="Proteomes" id="UP000585474"/>
    </source>
</evidence>
<keyword evidence="2" id="KW-0408">Iron</keyword>
<dbReference type="PANTHER" id="PTHR47991">
    <property type="entry name" value="OXOGLUTARATE/IRON-DEPENDENT DIOXYGENASE"/>
    <property type="match status" value="1"/>
</dbReference>
<keyword evidence="1" id="KW-0479">Metal-binding</keyword>
<protein>
    <recommendedName>
        <fullName evidence="3">Non-haem dioxygenase N-terminal domain-containing protein</fullName>
    </recommendedName>
</protein>
<feature type="domain" description="Non-haem dioxygenase N-terminal" evidence="3">
    <location>
        <begin position="7"/>
        <end position="83"/>
    </location>
</feature>
<keyword evidence="5" id="KW-1185">Reference proteome</keyword>
<comment type="caution">
    <text evidence="4">The sequence shown here is derived from an EMBL/GenBank/DDBJ whole genome shotgun (WGS) entry which is preliminary data.</text>
</comment>